<evidence type="ECO:0000256" key="5">
    <source>
        <dbReference type="RuleBase" id="RU004404"/>
    </source>
</evidence>
<gene>
    <name evidence="8" type="ORF">NQX30_06760</name>
</gene>
<dbReference type="InterPro" id="IPR004447">
    <property type="entry name" value="Peptidase_S41A"/>
</dbReference>
<dbReference type="CDD" id="cd07560">
    <property type="entry name" value="Peptidase_S41_CPP"/>
    <property type="match status" value="1"/>
</dbReference>
<keyword evidence="2 5" id="KW-0645">Protease</keyword>
<dbReference type="InterPro" id="IPR001478">
    <property type="entry name" value="PDZ"/>
</dbReference>
<dbReference type="SMART" id="SM00228">
    <property type="entry name" value="PDZ"/>
    <property type="match status" value="1"/>
</dbReference>
<keyword evidence="4 5" id="KW-0720">Serine protease</keyword>
<dbReference type="PANTHER" id="PTHR32060">
    <property type="entry name" value="TAIL-SPECIFIC PROTEASE"/>
    <property type="match status" value="1"/>
</dbReference>
<dbReference type="Proteomes" id="UP001168167">
    <property type="component" value="Unassembled WGS sequence"/>
</dbReference>
<dbReference type="Gene3D" id="3.30.750.44">
    <property type="match status" value="1"/>
</dbReference>
<dbReference type="SUPFAM" id="SSF52096">
    <property type="entry name" value="ClpP/crotonase"/>
    <property type="match status" value="1"/>
</dbReference>
<comment type="similarity">
    <text evidence="1 5">Belongs to the peptidase S41A family.</text>
</comment>
<dbReference type="Pfam" id="PF17820">
    <property type="entry name" value="PDZ_6"/>
    <property type="match status" value="1"/>
</dbReference>
<name>A0ABT7QMX0_9GAMM</name>
<dbReference type="CDD" id="cd06782">
    <property type="entry name" value="cpPDZ_CPP-like"/>
    <property type="match status" value="1"/>
</dbReference>
<sequence>MRHFVILSVAVLLFIGGYATGQSGFSAFAQTTPMPLEKMREFTEVFQHIKKLYVEEVSDDELMENAIRGMTSGLDPHSTYLKASDLKAFEESVSGEEYGGVGIYIGEKDGWVEIISPIDKSPAERAGLLAGDLIITIDGTSTKNMPIEKAVSMMRGKVGDILTLEVLTPPGDENNVPRKVELSREKIVAPSVVASLSEPDYGYLRINRFQRNTAEEAVNNLNRLREENKRSLKGLVLDLRNNPGGLLDVSVGIASIFLPKGVTVVSDRGRQQGDKTFVAQAKYYHNLQFIDEVKKMRIVVLVNNGSASASEIVAGALQDHHRAVIMGTPTYGKASVQSLLRLRSTQGKTGIKLTVARYFTPNNRSIQARGIEPDIEVSAGDSIKTKETFSVREANLLGHLENDQGSENTTATPAGEEEIAAPFIPDDDYQYDQALLILKALAIADGA</sequence>
<evidence type="ECO:0000256" key="2">
    <source>
        <dbReference type="ARBA" id="ARBA00022670"/>
    </source>
</evidence>
<keyword evidence="3 5" id="KW-0378">Hydrolase</keyword>
<protein>
    <submittedName>
        <fullName evidence="8">S41 family peptidase</fullName>
    </submittedName>
</protein>
<dbReference type="Pfam" id="PF03572">
    <property type="entry name" value="Peptidase_S41"/>
    <property type="match status" value="1"/>
</dbReference>
<dbReference type="Gene3D" id="2.30.42.10">
    <property type="match status" value="1"/>
</dbReference>
<feature type="domain" description="PDZ" evidence="7">
    <location>
        <begin position="86"/>
        <end position="155"/>
    </location>
</feature>
<dbReference type="EMBL" id="JANQAO010000003">
    <property type="protein sequence ID" value="MDM5148062.1"/>
    <property type="molecule type" value="Genomic_DNA"/>
</dbReference>
<reference evidence="8" key="2">
    <citation type="journal article" date="2023" name="Microbiome">
        <title>Synthase-selected sorting approach identifies a beta-lactone synthase in a nudibranch symbiotic bacterium.</title>
        <authorList>
            <person name="Dzunkova M."/>
            <person name="La Clair J.J."/>
            <person name="Tyml T."/>
            <person name="Doud D."/>
            <person name="Schulz F."/>
            <person name="Piquer-Esteban S."/>
            <person name="Porcel Sanchis D."/>
            <person name="Osborn A."/>
            <person name="Robinson D."/>
            <person name="Louie K.B."/>
            <person name="Bowen B.P."/>
            <person name="Bowers R.M."/>
            <person name="Lee J."/>
            <person name="Arnau V."/>
            <person name="Diaz-Villanueva W."/>
            <person name="Stepanauskas R."/>
            <person name="Gosliner T."/>
            <person name="Date S.V."/>
            <person name="Northen T.R."/>
            <person name="Cheng J.F."/>
            <person name="Burkart M.D."/>
            <person name="Woyke T."/>
        </authorList>
    </citation>
    <scope>NUCLEOTIDE SEQUENCE</scope>
    <source>
        <strain evidence="8">Df01</strain>
    </source>
</reference>
<keyword evidence="6" id="KW-0175">Coiled coil</keyword>
<dbReference type="SUPFAM" id="SSF50156">
    <property type="entry name" value="PDZ domain-like"/>
    <property type="match status" value="1"/>
</dbReference>
<organism evidence="8 9">
    <name type="scientific">Candidatus Doriopsillibacter californiensis</name>
    <dbReference type="NCBI Taxonomy" id="2970740"/>
    <lineage>
        <taxon>Bacteria</taxon>
        <taxon>Pseudomonadati</taxon>
        <taxon>Pseudomonadota</taxon>
        <taxon>Gammaproteobacteria</taxon>
        <taxon>Candidatus Tethybacterales</taxon>
        <taxon>Candidatus Persebacteraceae</taxon>
        <taxon>Candidatus Doriopsillibacter</taxon>
    </lineage>
</organism>
<dbReference type="InterPro" id="IPR029045">
    <property type="entry name" value="ClpP/crotonase-like_dom_sf"/>
</dbReference>
<dbReference type="Pfam" id="PF22694">
    <property type="entry name" value="CtpB_N-like"/>
    <property type="match status" value="1"/>
</dbReference>
<dbReference type="SMART" id="SM00245">
    <property type="entry name" value="TSPc"/>
    <property type="match status" value="1"/>
</dbReference>
<dbReference type="InterPro" id="IPR055210">
    <property type="entry name" value="CtpA/B_N"/>
</dbReference>
<evidence type="ECO:0000256" key="4">
    <source>
        <dbReference type="ARBA" id="ARBA00022825"/>
    </source>
</evidence>
<proteinExistence type="inferred from homology"/>
<dbReference type="InterPro" id="IPR041489">
    <property type="entry name" value="PDZ_6"/>
</dbReference>
<dbReference type="PROSITE" id="PS50106">
    <property type="entry name" value="PDZ"/>
    <property type="match status" value="1"/>
</dbReference>
<feature type="coiled-coil region" evidence="6">
    <location>
        <begin position="207"/>
        <end position="234"/>
    </location>
</feature>
<evidence type="ECO:0000256" key="1">
    <source>
        <dbReference type="ARBA" id="ARBA00009179"/>
    </source>
</evidence>
<dbReference type="InterPro" id="IPR005151">
    <property type="entry name" value="Tail-specific_protease"/>
</dbReference>
<evidence type="ECO:0000256" key="6">
    <source>
        <dbReference type="SAM" id="Coils"/>
    </source>
</evidence>
<evidence type="ECO:0000313" key="9">
    <source>
        <dbReference type="Proteomes" id="UP001168167"/>
    </source>
</evidence>
<dbReference type="NCBIfam" id="TIGR00225">
    <property type="entry name" value="prc"/>
    <property type="match status" value="1"/>
</dbReference>
<dbReference type="Gene3D" id="3.90.226.10">
    <property type="entry name" value="2-enoyl-CoA Hydratase, Chain A, domain 1"/>
    <property type="match status" value="1"/>
</dbReference>
<dbReference type="PANTHER" id="PTHR32060:SF30">
    <property type="entry name" value="CARBOXY-TERMINAL PROCESSING PROTEASE CTPA"/>
    <property type="match status" value="1"/>
</dbReference>
<dbReference type="InterPro" id="IPR036034">
    <property type="entry name" value="PDZ_sf"/>
</dbReference>
<evidence type="ECO:0000256" key="3">
    <source>
        <dbReference type="ARBA" id="ARBA00022801"/>
    </source>
</evidence>
<evidence type="ECO:0000259" key="7">
    <source>
        <dbReference type="PROSITE" id="PS50106"/>
    </source>
</evidence>
<accession>A0ABT7QMX0</accession>
<keyword evidence="9" id="KW-1185">Reference proteome</keyword>
<reference evidence="8" key="1">
    <citation type="submission" date="2022-08" db="EMBL/GenBank/DDBJ databases">
        <authorList>
            <person name="Dzunkova M."/>
            <person name="La Clair J."/>
            <person name="Tyml T."/>
            <person name="Doud D."/>
            <person name="Schulz F."/>
            <person name="Piquer S."/>
            <person name="Porcel Sanchis D."/>
            <person name="Osborn A."/>
            <person name="Robinson D."/>
            <person name="Louie K.B."/>
            <person name="Bowen B.P."/>
            <person name="Bowers R."/>
            <person name="Lee J."/>
            <person name="Arnau Llombart V."/>
            <person name="Diaz Villanueva W."/>
            <person name="Gosliner T."/>
            <person name="Northen T."/>
            <person name="Cheng J.-F."/>
            <person name="Burkart M.D."/>
            <person name="Woyke T."/>
        </authorList>
    </citation>
    <scope>NUCLEOTIDE SEQUENCE</scope>
    <source>
        <strain evidence="8">Df01</strain>
    </source>
</reference>
<comment type="caution">
    <text evidence="8">The sequence shown here is derived from an EMBL/GenBank/DDBJ whole genome shotgun (WGS) entry which is preliminary data.</text>
</comment>
<evidence type="ECO:0000313" key="8">
    <source>
        <dbReference type="EMBL" id="MDM5148062.1"/>
    </source>
</evidence>